<evidence type="ECO:0000313" key="2">
    <source>
        <dbReference type="EMBL" id="RMW45139.1"/>
    </source>
</evidence>
<accession>A0A241RMS6</accession>
<reference evidence="1" key="2">
    <citation type="submission" date="2022-11" db="EMBL/GenBank/DDBJ databases">
        <authorList>
            <person name="Wang Z."/>
        </authorList>
    </citation>
    <scope>NUCLEOTIDE SEQUENCE</scope>
    <source>
        <strain evidence="1">P2000</strain>
    </source>
</reference>
<sequence>MAINKLTPVDFNQRIQIGTVKTVQNPINGTSKQTFVSQFSLYCAPYTRSIAYSYQLTAEQLEQVVVIIRHNPKVYEGIKCQYKGKLYDVINDSMDDSSNYLSCDYLTLKQVTKGA</sequence>
<dbReference type="EMBL" id="RDCJ01000104">
    <property type="protein sequence ID" value="RMW45139.1"/>
    <property type="molecule type" value="Genomic_DNA"/>
</dbReference>
<dbReference type="KEGG" id="lpg:BB562_13945"/>
<protein>
    <submittedName>
        <fullName evidence="2">Head-tail adaptor protein</fullName>
    </submittedName>
    <submittedName>
        <fullName evidence="1">Phage head closure protein</fullName>
    </submittedName>
</protein>
<dbReference type="NCBIfam" id="TIGR01563">
    <property type="entry name" value="gp16_SPP1"/>
    <property type="match status" value="1"/>
</dbReference>
<evidence type="ECO:0000313" key="3">
    <source>
        <dbReference type="Proteomes" id="UP000276249"/>
    </source>
</evidence>
<evidence type="ECO:0000313" key="4">
    <source>
        <dbReference type="Proteomes" id="UP001151834"/>
    </source>
</evidence>
<reference evidence="2 3" key="1">
    <citation type="submission" date="2018-10" db="EMBL/GenBank/DDBJ databases">
        <title>Genome sequences of five Lactobacillus pentosus strains isolated from brines of traditionally fermented spanish-style green table olives and differences between them.</title>
        <authorList>
            <person name="Jimenez Diaz R."/>
        </authorList>
    </citation>
    <scope>NUCLEOTIDE SEQUENCE [LARGE SCALE GENOMIC DNA]</scope>
    <source>
        <strain evidence="2 3">IG10</strain>
    </source>
</reference>
<dbReference type="RefSeq" id="WP_063488418.1">
    <property type="nucleotide sequence ID" value="NZ_CP016491.1"/>
</dbReference>
<proteinExistence type="predicted"/>
<dbReference type="InterPro" id="IPR008767">
    <property type="entry name" value="Phage_SPP1_head-tail_adaptor"/>
</dbReference>
<name>A0A241RMS6_LACPE</name>
<evidence type="ECO:0000313" key="1">
    <source>
        <dbReference type="EMBL" id="MDF2311877.1"/>
    </source>
</evidence>
<dbReference type="AlphaFoldDB" id="A0A241RMS6"/>
<comment type="caution">
    <text evidence="1">The sequence shown here is derived from an EMBL/GenBank/DDBJ whole genome shotgun (WGS) entry which is preliminary data.</text>
</comment>
<dbReference type="Proteomes" id="UP000276249">
    <property type="component" value="Unassembled WGS sequence"/>
</dbReference>
<reference evidence="1" key="3">
    <citation type="journal article" date="2023" name="Front Nutr">
        <title>Lactiplantibacillus pentosus P2020 protects the hyperuricemia and renal inflammation in mice.</title>
        <authorList>
            <person name="Wang Z."/>
            <person name="Song L."/>
            <person name="Li X."/>
            <person name="Xiao Y."/>
            <person name="Huang Y."/>
            <person name="Zhang Y."/>
            <person name="Li J."/>
            <person name="Li M."/>
            <person name="Ren Z."/>
        </authorList>
    </citation>
    <scope>NUCLEOTIDE SEQUENCE</scope>
    <source>
        <strain evidence="1">P2000</strain>
    </source>
</reference>
<dbReference type="EMBL" id="JAPEQV010000003">
    <property type="protein sequence ID" value="MDF2311877.1"/>
    <property type="molecule type" value="Genomic_DNA"/>
</dbReference>
<gene>
    <name evidence="2" type="ORF">D6U18_12330</name>
    <name evidence="1" type="ORF">OOJ94_03495</name>
</gene>
<dbReference type="Pfam" id="PF05521">
    <property type="entry name" value="Phage_HCP"/>
    <property type="match status" value="1"/>
</dbReference>
<organism evidence="1 4">
    <name type="scientific">Lactiplantibacillus pentosus</name>
    <name type="common">Lactobacillus pentosus</name>
    <dbReference type="NCBI Taxonomy" id="1589"/>
    <lineage>
        <taxon>Bacteria</taxon>
        <taxon>Bacillati</taxon>
        <taxon>Bacillota</taxon>
        <taxon>Bacilli</taxon>
        <taxon>Lactobacillales</taxon>
        <taxon>Lactobacillaceae</taxon>
        <taxon>Lactiplantibacillus</taxon>
    </lineage>
</organism>
<dbReference type="Proteomes" id="UP001151834">
    <property type="component" value="Unassembled WGS sequence"/>
</dbReference>